<accession>A0A8X7TDE4</accession>
<protein>
    <submittedName>
        <fullName evidence="2">Nuclear pore complex component family protein</fullName>
    </submittedName>
</protein>
<dbReference type="EMBL" id="JABWAB010000001">
    <property type="protein sequence ID" value="KAF6059387.1"/>
    <property type="molecule type" value="Genomic_DNA"/>
</dbReference>
<comment type="caution">
    <text evidence="2">The sequence shown here is derived from an EMBL/GenBank/DDBJ whole genome shotgun (WGS) entry which is preliminary data.</text>
</comment>
<sequence length="373" mass="43214">MTTPASSDKVYEDALIEFDSYTRPQPMIDGNLPRLDHTLSRLPNNALSRMHFKTTQQKESTEAIGIQSNKLSDKTSLNDIHLKILQTKLSLKAEREIEERKLEEIKSHDRPLYYQLPSSGVKDFYSEIKNFLPPNVNLGGSNATIKNNMPHFYRNKLKTSDNQAQNRHDTEDEDEMEDDNSSSPTGDWENPIVKQALSRQVDLEYYTKLLLRNILYLIVLLLFKSLARKFTILYEINLKAQPLYKQMMYNSHFNFDTFVGSIYFNIAEQLITIWPLVSILISVAKLLKGQDQCWDLPLSNNQRRLIGLQVDDVGEDKENEADLIIRQRKYDTAQSLANSSVPKYKQMTEFTLLNGDSTNNLQDKFATNRWVYK</sequence>
<dbReference type="GO" id="GO:0070762">
    <property type="term" value="C:nuclear pore transmembrane ring"/>
    <property type="evidence" value="ECO:0007669"/>
    <property type="project" value="TreeGrafter"/>
</dbReference>
<gene>
    <name evidence="2" type="ORF">FOB60_000969</name>
</gene>
<dbReference type="GO" id="GO:0005640">
    <property type="term" value="C:nuclear outer membrane"/>
    <property type="evidence" value="ECO:0007669"/>
    <property type="project" value="TreeGrafter"/>
</dbReference>
<feature type="compositionally biased region" description="Acidic residues" evidence="1">
    <location>
        <begin position="171"/>
        <end position="180"/>
    </location>
</feature>
<dbReference type="PANTHER" id="PTHR28003">
    <property type="entry name" value="NUCLEOPORIN POM34"/>
    <property type="match status" value="1"/>
</dbReference>
<proteinExistence type="predicted"/>
<dbReference type="AlphaFoldDB" id="A0A8X7TDE4"/>
<dbReference type="OrthoDB" id="429932at2759"/>
<name>A0A8X7TDE4_CANPA</name>
<dbReference type="InterPro" id="IPR012578">
    <property type="entry name" value="Nucl_pore_cmplx"/>
</dbReference>
<evidence type="ECO:0000313" key="3">
    <source>
        <dbReference type="Proteomes" id="UP000590412"/>
    </source>
</evidence>
<evidence type="ECO:0000256" key="1">
    <source>
        <dbReference type="SAM" id="MobiDB-lite"/>
    </source>
</evidence>
<evidence type="ECO:0000313" key="2">
    <source>
        <dbReference type="EMBL" id="KAF6059387.1"/>
    </source>
</evidence>
<dbReference type="PANTHER" id="PTHR28003:SF1">
    <property type="entry name" value="NUCLEOPORIN POM34"/>
    <property type="match status" value="1"/>
</dbReference>
<reference evidence="2" key="1">
    <citation type="submission" date="2020-03" db="EMBL/GenBank/DDBJ databases">
        <title>FDA dAtabase for Regulatory Grade micrObial Sequences (FDA-ARGOS): Supporting development and validation of Infectious Disease Dx tests.</title>
        <authorList>
            <person name="Campos J."/>
            <person name="Goldberg B."/>
            <person name="Tallon L."/>
            <person name="Sadzewicz L."/>
            <person name="Vavikolanu K."/>
            <person name="Mehta A."/>
            <person name="Aluvathingal J."/>
            <person name="Nadendla S."/>
            <person name="Nandy P."/>
            <person name="Geyer C."/>
            <person name="Yan Y."/>
            <person name="Sichtig H."/>
        </authorList>
    </citation>
    <scope>NUCLEOTIDE SEQUENCE [LARGE SCALE GENOMIC DNA]</scope>
    <source>
        <strain evidence="2">FDAARGOS_652</strain>
    </source>
</reference>
<organism evidence="2 3">
    <name type="scientific">Candida parapsilosis</name>
    <name type="common">Yeast</name>
    <dbReference type="NCBI Taxonomy" id="5480"/>
    <lineage>
        <taxon>Eukaryota</taxon>
        <taxon>Fungi</taxon>
        <taxon>Dikarya</taxon>
        <taxon>Ascomycota</taxon>
        <taxon>Saccharomycotina</taxon>
        <taxon>Pichiomycetes</taxon>
        <taxon>Debaryomycetaceae</taxon>
        <taxon>Candida/Lodderomyces clade</taxon>
        <taxon>Candida</taxon>
    </lineage>
</organism>
<dbReference type="Pfam" id="PF08058">
    <property type="entry name" value="NPCC"/>
    <property type="match status" value="1"/>
</dbReference>
<dbReference type="Proteomes" id="UP000590412">
    <property type="component" value="Unassembled WGS sequence"/>
</dbReference>
<feature type="region of interest" description="Disordered" evidence="1">
    <location>
        <begin position="156"/>
        <end position="189"/>
    </location>
</feature>
<dbReference type="GO" id="GO:0006606">
    <property type="term" value="P:protein import into nucleus"/>
    <property type="evidence" value="ECO:0007669"/>
    <property type="project" value="TreeGrafter"/>
</dbReference>
<dbReference type="GO" id="GO:0030474">
    <property type="term" value="P:spindle pole body duplication"/>
    <property type="evidence" value="ECO:0007669"/>
    <property type="project" value="TreeGrafter"/>
</dbReference>